<accession>C9PPF6</accession>
<dbReference type="EMBL" id="ACZR01000009">
    <property type="protein sequence ID" value="EEX50654.1"/>
    <property type="molecule type" value="Genomic_DNA"/>
</dbReference>
<organism evidence="1 2">
    <name type="scientific">Pasteurella dagmatis ATCC 43325</name>
    <dbReference type="NCBI Taxonomy" id="667128"/>
    <lineage>
        <taxon>Bacteria</taxon>
        <taxon>Pseudomonadati</taxon>
        <taxon>Pseudomonadota</taxon>
        <taxon>Gammaproteobacteria</taxon>
        <taxon>Pasteurellales</taxon>
        <taxon>Pasteurellaceae</taxon>
        <taxon>Pasteurella</taxon>
    </lineage>
</organism>
<comment type="caution">
    <text evidence="1">The sequence shown here is derived from an EMBL/GenBank/DDBJ whole genome shotgun (WGS) entry which is preliminary data.</text>
</comment>
<reference evidence="1 2" key="1">
    <citation type="submission" date="2009-10" db="EMBL/GenBank/DDBJ databases">
        <authorList>
            <person name="Muzny D."/>
            <person name="Qin X."/>
            <person name="Deng J."/>
            <person name="Jiang H."/>
            <person name="Liu Y."/>
            <person name="Qu J."/>
            <person name="Song X.-Z."/>
            <person name="Zhang L."/>
            <person name="Thornton R."/>
            <person name="Coyle M."/>
            <person name="Francisco L."/>
            <person name="Jackson L."/>
            <person name="Javaid M."/>
            <person name="Korchina V."/>
            <person name="Kovar C."/>
            <person name="Mata R."/>
            <person name="Mathew T."/>
            <person name="Ngo R."/>
            <person name="Nguyen L."/>
            <person name="Nguyen N."/>
            <person name="Okwuonu G."/>
            <person name="Ongeri F."/>
            <person name="Pham C."/>
            <person name="Simmons D."/>
            <person name="Wilczek-Boney K."/>
            <person name="Hale W."/>
            <person name="Jakkamsetti A."/>
            <person name="Pham P."/>
            <person name="Ruth R."/>
            <person name="San Lucas F."/>
            <person name="Warren J."/>
            <person name="Zhang J."/>
            <person name="Zhao Z."/>
            <person name="Zhou C."/>
            <person name="Zhu D."/>
            <person name="Lee S."/>
            <person name="Bess C."/>
            <person name="Blankenburg K."/>
            <person name="Forbes L."/>
            <person name="Fu Q."/>
            <person name="Gubbala S."/>
            <person name="Hirani K."/>
            <person name="Jayaseelan J.C."/>
            <person name="Lara F."/>
            <person name="Munidasa M."/>
            <person name="Palculict T."/>
            <person name="Patil S."/>
            <person name="Pu L.-L."/>
            <person name="Saada N."/>
            <person name="Tang L."/>
            <person name="Weissenberger G."/>
            <person name="Zhu Y."/>
            <person name="Hemphill L."/>
            <person name="Shang Y."/>
            <person name="Youmans B."/>
            <person name="Ayvaz T."/>
            <person name="Ross M."/>
            <person name="Santibanez J."/>
            <person name="Aqrawi P."/>
            <person name="Gross S."/>
            <person name="Joshi V."/>
            <person name="Fowler G."/>
            <person name="Nazareth L."/>
            <person name="Reid J."/>
            <person name="Worley K."/>
            <person name="Petrosino J."/>
            <person name="Highlander S."/>
            <person name="Gibbs R."/>
        </authorList>
    </citation>
    <scope>NUCLEOTIDE SEQUENCE [LARGE SCALE GENOMIC DNA]</scope>
    <source>
        <strain evidence="1 2">ATCC 43325</strain>
    </source>
</reference>
<dbReference type="AlphaFoldDB" id="C9PPF6"/>
<protein>
    <submittedName>
        <fullName evidence="1">Uncharacterized protein</fullName>
    </submittedName>
</protein>
<proteinExistence type="predicted"/>
<dbReference type="RefSeq" id="WP_005763927.1">
    <property type="nucleotide sequence ID" value="NZ_GG704811.1"/>
</dbReference>
<keyword evidence="2" id="KW-1185">Reference proteome</keyword>
<gene>
    <name evidence="1" type="ORF">HMPREF0621_0880</name>
</gene>
<dbReference type="Proteomes" id="UP000005519">
    <property type="component" value="Unassembled WGS sequence"/>
</dbReference>
<evidence type="ECO:0000313" key="2">
    <source>
        <dbReference type="Proteomes" id="UP000005519"/>
    </source>
</evidence>
<evidence type="ECO:0000313" key="1">
    <source>
        <dbReference type="EMBL" id="EEX50654.1"/>
    </source>
</evidence>
<dbReference type="HOGENOM" id="CLU_2736425_0_0_6"/>
<sequence length="71" mass="8738">MKRDAEWLFYYIFFEYVNFLNKIQYLCLKFVKKMLIRSSPIGFFNKSGRKKDINKENLVKEKTAQVEKYQK</sequence>
<name>C9PPF6_9PAST</name>